<evidence type="ECO:0000256" key="1">
    <source>
        <dbReference type="SAM" id="Phobius"/>
    </source>
</evidence>
<proteinExistence type="predicted"/>
<evidence type="ECO:0000313" key="3">
    <source>
        <dbReference type="Proteomes" id="UP000772434"/>
    </source>
</evidence>
<dbReference type="AlphaFoldDB" id="A0A9P5UE70"/>
<feature type="transmembrane region" description="Helical" evidence="1">
    <location>
        <begin position="40"/>
        <end position="59"/>
    </location>
</feature>
<reference evidence="2" key="1">
    <citation type="submission" date="2020-11" db="EMBL/GenBank/DDBJ databases">
        <authorList>
            <consortium name="DOE Joint Genome Institute"/>
            <person name="Ahrendt S."/>
            <person name="Riley R."/>
            <person name="Andreopoulos W."/>
            <person name="Labutti K."/>
            <person name="Pangilinan J."/>
            <person name="Ruiz-Duenas F.J."/>
            <person name="Barrasa J.M."/>
            <person name="Sanchez-Garcia M."/>
            <person name="Camarero S."/>
            <person name="Miyauchi S."/>
            <person name="Serrano A."/>
            <person name="Linde D."/>
            <person name="Babiker R."/>
            <person name="Drula E."/>
            <person name="Ayuso-Fernandez I."/>
            <person name="Pacheco R."/>
            <person name="Padilla G."/>
            <person name="Ferreira P."/>
            <person name="Barriuso J."/>
            <person name="Kellner H."/>
            <person name="Castanera R."/>
            <person name="Alfaro M."/>
            <person name="Ramirez L."/>
            <person name="Pisabarro A.G."/>
            <person name="Kuo A."/>
            <person name="Tritt A."/>
            <person name="Lipzen A."/>
            <person name="He G."/>
            <person name="Yan M."/>
            <person name="Ng V."/>
            <person name="Cullen D."/>
            <person name="Martin F."/>
            <person name="Rosso M.-N."/>
            <person name="Henrissat B."/>
            <person name="Hibbett D."/>
            <person name="Martinez A.T."/>
            <person name="Grigoriev I.V."/>
        </authorList>
    </citation>
    <scope>NUCLEOTIDE SEQUENCE</scope>
    <source>
        <strain evidence="2">AH 40177</strain>
    </source>
</reference>
<gene>
    <name evidence="2" type="ORF">BDP27DRAFT_1314725</name>
</gene>
<protein>
    <submittedName>
        <fullName evidence="2">Uncharacterized protein</fullName>
    </submittedName>
</protein>
<evidence type="ECO:0000313" key="2">
    <source>
        <dbReference type="EMBL" id="KAF9075917.1"/>
    </source>
</evidence>
<sequence>MRIKSLAPPTYFMFLLWRIDGTLWCSLILLISSLSLSTRGIFGIQPLIQVLVILTTFTYHQASMPRRWGLTKKTQILSIRLTMTVTSRVRGLHKEWSAMAMSWFKANVIQKLLILTKRNISHTAPISILITGVCKSTSDVNP</sequence>
<keyword evidence="1" id="KW-0812">Transmembrane</keyword>
<accession>A0A9P5UE70</accession>
<comment type="caution">
    <text evidence="2">The sequence shown here is derived from an EMBL/GenBank/DDBJ whole genome shotgun (WGS) entry which is preliminary data.</text>
</comment>
<keyword evidence="1" id="KW-0472">Membrane</keyword>
<keyword evidence="1" id="KW-1133">Transmembrane helix</keyword>
<dbReference type="EMBL" id="JADNRY010000008">
    <property type="protein sequence ID" value="KAF9075917.1"/>
    <property type="molecule type" value="Genomic_DNA"/>
</dbReference>
<organism evidence="2 3">
    <name type="scientific">Rhodocollybia butyracea</name>
    <dbReference type="NCBI Taxonomy" id="206335"/>
    <lineage>
        <taxon>Eukaryota</taxon>
        <taxon>Fungi</taxon>
        <taxon>Dikarya</taxon>
        <taxon>Basidiomycota</taxon>
        <taxon>Agaricomycotina</taxon>
        <taxon>Agaricomycetes</taxon>
        <taxon>Agaricomycetidae</taxon>
        <taxon>Agaricales</taxon>
        <taxon>Marasmiineae</taxon>
        <taxon>Omphalotaceae</taxon>
        <taxon>Rhodocollybia</taxon>
    </lineage>
</organism>
<dbReference type="Proteomes" id="UP000772434">
    <property type="component" value="Unassembled WGS sequence"/>
</dbReference>
<name>A0A9P5UE70_9AGAR</name>
<keyword evidence="3" id="KW-1185">Reference proteome</keyword>
<feature type="transmembrane region" description="Helical" evidence="1">
    <location>
        <begin position="12"/>
        <end position="34"/>
    </location>
</feature>